<dbReference type="PANTHER" id="PTHR47012">
    <property type="entry name" value="LAMIN TAIL DOMAIN-CONTAINING PROTEIN 1"/>
    <property type="match status" value="1"/>
</dbReference>
<sequence>MVSCARRPLSAKPIQTTRDIWLSLIKDLEESIPSGAQERKKRLSTARQHRHEYSSASGSVLIADVQMQGLFVRLENSSQRERDIGGFRLLQIVAGCPIAEFRFHPRTFLQSASSVMVWSEASGHPPGEFVWAGLPQITLGPECTTVLCKDNCQAIAWYTPPHCTGMKTCQDSIEHDVKVESRREVTLSCGEKSITAAEVNCPDITPFVLIRRLSHSPWTQSPSSKTHPDYSLYKAQP</sequence>
<protein>
    <recommendedName>
        <fullName evidence="2">LTD domain-containing protein</fullName>
    </recommendedName>
</protein>
<dbReference type="InterPro" id="IPR036415">
    <property type="entry name" value="Lamin_tail_dom_sf"/>
</dbReference>
<dbReference type="Ensembl" id="ENSELUT00000094373.1">
    <property type="protein sequence ID" value="ENSELUP00000085076.1"/>
    <property type="gene ID" value="ENSELUG00000044588.1"/>
</dbReference>
<dbReference type="InterPro" id="IPR042840">
    <property type="entry name" value="LMNTD1"/>
</dbReference>
<evidence type="ECO:0000313" key="3">
    <source>
        <dbReference type="Ensembl" id="ENSELUP00000085076.1"/>
    </source>
</evidence>
<organism evidence="3 4">
    <name type="scientific">Esox lucius</name>
    <name type="common">Northern pike</name>
    <dbReference type="NCBI Taxonomy" id="8010"/>
    <lineage>
        <taxon>Eukaryota</taxon>
        <taxon>Metazoa</taxon>
        <taxon>Chordata</taxon>
        <taxon>Craniata</taxon>
        <taxon>Vertebrata</taxon>
        <taxon>Euteleostomi</taxon>
        <taxon>Actinopterygii</taxon>
        <taxon>Neopterygii</taxon>
        <taxon>Teleostei</taxon>
        <taxon>Protacanthopterygii</taxon>
        <taxon>Esociformes</taxon>
        <taxon>Esocidae</taxon>
        <taxon>Esox</taxon>
    </lineage>
</organism>
<reference evidence="3 4" key="1">
    <citation type="submission" date="2020-02" db="EMBL/GenBank/DDBJ databases">
        <title>Esox lucius (northern pike) genome, fEsoLuc1, primary haplotype.</title>
        <authorList>
            <person name="Myers G."/>
            <person name="Karagic N."/>
            <person name="Meyer A."/>
            <person name="Pippel M."/>
            <person name="Reichard M."/>
            <person name="Winkler S."/>
            <person name="Tracey A."/>
            <person name="Sims Y."/>
            <person name="Howe K."/>
            <person name="Rhie A."/>
            <person name="Formenti G."/>
            <person name="Durbin R."/>
            <person name="Fedrigo O."/>
            <person name="Jarvis E.D."/>
        </authorList>
    </citation>
    <scope>NUCLEOTIDE SEQUENCE [LARGE SCALE GENOMIC DNA]</scope>
</reference>
<name>A0AAY5K8J0_ESOLU</name>
<proteinExistence type="predicted"/>
<dbReference type="InterPro" id="IPR001322">
    <property type="entry name" value="Lamin_tail_dom"/>
</dbReference>
<evidence type="ECO:0000256" key="1">
    <source>
        <dbReference type="SAM" id="MobiDB-lite"/>
    </source>
</evidence>
<reference evidence="3" key="3">
    <citation type="submission" date="2025-09" db="UniProtKB">
        <authorList>
            <consortium name="Ensembl"/>
        </authorList>
    </citation>
    <scope>IDENTIFICATION</scope>
</reference>
<dbReference type="PANTHER" id="PTHR47012:SF3">
    <property type="entry name" value="LAMIN TAIL DOMAIN CONTAINING 1"/>
    <property type="match status" value="1"/>
</dbReference>
<evidence type="ECO:0000313" key="4">
    <source>
        <dbReference type="Proteomes" id="UP000265140"/>
    </source>
</evidence>
<dbReference type="Gene3D" id="2.60.40.1260">
    <property type="entry name" value="Lamin Tail domain"/>
    <property type="match status" value="1"/>
</dbReference>
<dbReference type="Pfam" id="PF00932">
    <property type="entry name" value="LTD"/>
    <property type="match status" value="1"/>
</dbReference>
<feature type="region of interest" description="Disordered" evidence="1">
    <location>
        <begin position="217"/>
        <end position="237"/>
    </location>
</feature>
<dbReference type="AlphaFoldDB" id="A0AAY5K8J0"/>
<accession>A0AAY5K8J0</accession>
<dbReference type="Proteomes" id="UP000265140">
    <property type="component" value="Chromosome 23"/>
</dbReference>
<dbReference type="GeneTree" id="ENSGT01120000273326"/>
<dbReference type="SUPFAM" id="SSF74853">
    <property type="entry name" value="Lamin A/C globular tail domain"/>
    <property type="match status" value="1"/>
</dbReference>
<feature type="domain" description="LTD" evidence="2">
    <location>
        <begin position="48"/>
        <end position="162"/>
    </location>
</feature>
<keyword evidence="4" id="KW-1185">Reference proteome</keyword>
<reference evidence="3" key="2">
    <citation type="submission" date="2025-08" db="UniProtKB">
        <authorList>
            <consortium name="Ensembl"/>
        </authorList>
    </citation>
    <scope>IDENTIFICATION</scope>
</reference>
<dbReference type="PROSITE" id="PS51841">
    <property type="entry name" value="LTD"/>
    <property type="match status" value="1"/>
</dbReference>
<dbReference type="GO" id="GO:0005737">
    <property type="term" value="C:cytoplasm"/>
    <property type="evidence" value="ECO:0007669"/>
    <property type="project" value="TreeGrafter"/>
</dbReference>
<evidence type="ECO:0000259" key="2">
    <source>
        <dbReference type="PROSITE" id="PS51841"/>
    </source>
</evidence>
<dbReference type="GO" id="GO:0005635">
    <property type="term" value="C:nuclear envelope"/>
    <property type="evidence" value="ECO:0007669"/>
    <property type="project" value="TreeGrafter"/>
</dbReference>